<dbReference type="InterPro" id="IPR009003">
    <property type="entry name" value="Peptidase_S1_PA"/>
</dbReference>
<comment type="similarity">
    <text evidence="1">Belongs to the peptidase S1 family.</text>
</comment>
<dbReference type="GO" id="GO:0004252">
    <property type="term" value="F:serine-type endopeptidase activity"/>
    <property type="evidence" value="ECO:0007669"/>
    <property type="project" value="InterPro"/>
</dbReference>
<evidence type="ECO:0000256" key="3">
    <source>
        <dbReference type="SAM" id="SignalP"/>
    </source>
</evidence>
<evidence type="ECO:0000313" key="5">
    <source>
        <dbReference type="EMBL" id="AJT43041.1"/>
    </source>
</evidence>
<evidence type="ECO:0000313" key="6">
    <source>
        <dbReference type="Proteomes" id="UP000061839"/>
    </source>
</evidence>
<dbReference type="InterPro" id="IPR001254">
    <property type="entry name" value="Trypsin_dom"/>
</dbReference>
<name>A0A0D4C3U4_9MICC</name>
<dbReference type="STRING" id="1618207.UM93_10405"/>
<accession>A0A0D4C3U4</accession>
<dbReference type="PATRIC" id="fig|1618207.4.peg.2111"/>
<dbReference type="GO" id="GO:0006508">
    <property type="term" value="P:proteolysis"/>
    <property type="evidence" value="ECO:0007669"/>
    <property type="project" value="InterPro"/>
</dbReference>
<organism evidence="5 6">
    <name type="scientific">Psychromicrobium lacuslunae</name>
    <dbReference type="NCBI Taxonomy" id="1618207"/>
    <lineage>
        <taxon>Bacteria</taxon>
        <taxon>Bacillati</taxon>
        <taxon>Actinomycetota</taxon>
        <taxon>Actinomycetes</taxon>
        <taxon>Micrococcales</taxon>
        <taxon>Micrococcaceae</taxon>
        <taxon>Psychromicrobium</taxon>
    </lineage>
</organism>
<dbReference type="PANTHER" id="PTHR24276">
    <property type="entry name" value="POLYSERASE-RELATED"/>
    <property type="match status" value="1"/>
</dbReference>
<feature type="signal peptide" evidence="3">
    <location>
        <begin position="1"/>
        <end position="18"/>
    </location>
</feature>
<evidence type="ECO:0000256" key="2">
    <source>
        <dbReference type="ARBA" id="ARBA00023157"/>
    </source>
</evidence>
<dbReference type="Gene3D" id="2.40.10.10">
    <property type="entry name" value="Trypsin-like serine proteases"/>
    <property type="match status" value="1"/>
</dbReference>
<dbReference type="InterPro" id="IPR001314">
    <property type="entry name" value="Peptidase_S1A"/>
</dbReference>
<dbReference type="EMBL" id="CP011005">
    <property type="protein sequence ID" value="AJT43041.1"/>
    <property type="molecule type" value="Genomic_DNA"/>
</dbReference>
<dbReference type="PROSITE" id="PS50240">
    <property type="entry name" value="TRYPSIN_DOM"/>
    <property type="match status" value="1"/>
</dbReference>
<dbReference type="SMART" id="SM00020">
    <property type="entry name" value="Tryp_SPc"/>
    <property type="match status" value="1"/>
</dbReference>
<dbReference type="PRINTS" id="PR00722">
    <property type="entry name" value="CHYMOTRYPSIN"/>
</dbReference>
<dbReference type="PROSITE" id="PS00135">
    <property type="entry name" value="TRYPSIN_SER"/>
    <property type="match status" value="1"/>
</dbReference>
<dbReference type="Pfam" id="PF00089">
    <property type="entry name" value="Trypsin"/>
    <property type="match status" value="1"/>
</dbReference>
<dbReference type="InterPro" id="IPR050430">
    <property type="entry name" value="Peptidase_S1"/>
</dbReference>
<protein>
    <submittedName>
        <fullName evidence="5">Secretion protein</fullName>
    </submittedName>
</protein>
<dbReference type="SUPFAM" id="SSF50494">
    <property type="entry name" value="Trypsin-like serine proteases"/>
    <property type="match status" value="1"/>
</dbReference>
<feature type="chain" id="PRO_5002274131" evidence="3">
    <location>
        <begin position="19"/>
        <end position="235"/>
    </location>
</feature>
<dbReference type="InterPro" id="IPR033116">
    <property type="entry name" value="TRYPSIN_SER"/>
</dbReference>
<reference evidence="5 6" key="1">
    <citation type="journal article" date="2015" name="Genome Announc.">
        <title>Complete Genome Sequencing of Protease-Producing Novel Arthrobacter sp. Strain IHBB 11108 Using PacBio Single-Molecule Real-Time Sequencing Technology.</title>
        <authorList>
            <person name="Kiran S."/>
            <person name="Swarnkar M.K."/>
            <person name="Pal M."/>
            <person name="Thakur R."/>
            <person name="Tewari R."/>
            <person name="Singh A.K."/>
            <person name="Gulati A."/>
        </authorList>
    </citation>
    <scope>NUCLEOTIDE SEQUENCE [LARGE SCALE GENOMIC DNA]</scope>
    <source>
        <strain evidence="5 6">IHBB 11108</strain>
    </source>
</reference>
<dbReference type="AlphaFoldDB" id="A0A0D4C3U4"/>
<dbReference type="Proteomes" id="UP000061839">
    <property type="component" value="Chromosome"/>
</dbReference>
<feature type="domain" description="Peptidase S1" evidence="4">
    <location>
        <begin position="26"/>
        <end position="231"/>
    </location>
</feature>
<proteinExistence type="inferred from homology"/>
<gene>
    <name evidence="5" type="ORF">UM93_10405</name>
</gene>
<dbReference type="HOGENOM" id="CLU_006842_7_5_11"/>
<keyword evidence="2" id="KW-1015">Disulfide bond</keyword>
<evidence type="ECO:0000256" key="1">
    <source>
        <dbReference type="ARBA" id="ARBA00007664"/>
    </source>
</evidence>
<dbReference type="PANTHER" id="PTHR24276:SF98">
    <property type="entry name" value="FI18310P1-RELATED"/>
    <property type="match status" value="1"/>
</dbReference>
<sequence>MGASVATMALLSSGGANAATTPAPEIVGGTQSAPTPWAVQLVFQQGGTSSYGCTGEAISSQWVLTAKHCIDGTTAMKVYYSNSTVDRGPGIVVDQFKASPSGDVALVHLSTAKVLSSYPTVAKSYTASTSDTGTVMGYGRRANAVQSTGLYQANVQVVGSSTDAYNGTAVHIKGIDGASNHGDSGGPLIIGGKIVGVCSTGDSADPGADIHAGSNYANLTKSASWITSTTGVATS</sequence>
<evidence type="ECO:0000259" key="4">
    <source>
        <dbReference type="PROSITE" id="PS50240"/>
    </source>
</evidence>
<dbReference type="InterPro" id="IPR043504">
    <property type="entry name" value="Peptidase_S1_PA_chymotrypsin"/>
</dbReference>
<dbReference type="KEGG" id="ari:UM93_10405"/>
<keyword evidence="3" id="KW-0732">Signal</keyword>
<keyword evidence="6" id="KW-1185">Reference proteome</keyword>